<organism evidence="2 3">
    <name type="scientific">Streptomyces mesophilus</name>
    <dbReference type="NCBI Taxonomy" id="1775132"/>
    <lineage>
        <taxon>Bacteria</taxon>
        <taxon>Bacillati</taxon>
        <taxon>Actinomycetota</taxon>
        <taxon>Actinomycetes</taxon>
        <taxon>Kitasatosporales</taxon>
        <taxon>Streptomycetaceae</taxon>
        <taxon>Streptomyces</taxon>
    </lineage>
</organism>
<evidence type="ECO:0000313" key="3">
    <source>
        <dbReference type="Proteomes" id="UP000481109"/>
    </source>
</evidence>
<dbReference type="EMBL" id="JAAKZW010000318">
    <property type="protein sequence ID" value="NGO81376.1"/>
    <property type="molecule type" value="Genomic_DNA"/>
</dbReference>
<keyword evidence="1" id="KW-0472">Membrane</keyword>
<protein>
    <submittedName>
        <fullName evidence="2">Uncharacterized protein</fullName>
    </submittedName>
</protein>
<keyword evidence="1" id="KW-1133">Transmembrane helix</keyword>
<keyword evidence="3" id="KW-1185">Reference proteome</keyword>
<feature type="transmembrane region" description="Helical" evidence="1">
    <location>
        <begin position="97"/>
        <end position="116"/>
    </location>
</feature>
<dbReference type="Proteomes" id="UP000481109">
    <property type="component" value="Unassembled WGS sequence"/>
</dbReference>
<dbReference type="RefSeq" id="WP_165336774.1">
    <property type="nucleotide sequence ID" value="NZ_JAAKZW010000318.1"/>
</dbReference>
<feature type="transmembrane region" description="Helical" evidence="1">
    <location>
        <begin position="74"/>
        <end position="91"/>
    </location>
</feature>
<name>A0A6G4XUW5_9ACTN</name>
<evidence type="ECO:0000313" key="2">
    <source>
        <dbReference type="EMBL" id="NGO81376.1"/>
    </source>
</evidence>
<evidence type="ECO:0000256" key="1">
    <source>
        <dbReference type="SAM" id="Phobius"/>
    </source>
</evidence>
<sequence>MTLATRLPDSPAEWAIILAALAFYLLVRWFLSWRQARVEGRERPAQAALDEVGDDDSEAGPVMRAMGYDSYRQVIGIVVCAAVIVLLTAMTQGTLRVVLLAVVCPFLVAGMAYIDFRKAREVRAKRQSKKKPSGHSHASRQR</sequence>
<proteinExistence type="predicted"/>
<keyword evidence="1" id="KW-0812">Transmembrane</keyword>
<accession>A0A6G4XUW5</accession>
<comment type="caution">
    <text evidence="2">The sequence shown here is derived from an EMBL/GenBank/DDBJ whole genome shotgun (WGS) entry which is preliminary data.</text>
</comment>
<reference evidence="2 3" key="1">
    <citation type="submission" date="2020-02" db="EMBL/GenBank/DDBJ databases">
        <title>Whole-genome analyses of novel actinobacteria.</title>
        <authorList>
            <person name="Sahin N."/>
            <person name="Tokatli A."/>
        </authorList>
    </citation>
    <scope>NUCLEOTIDE SEQUENCE [LARGE SCALE GENOMIC DNA]</scope>
    <source>
        <strain evidence="2 3">YC504</strain>
    </source>
</reference>
<feature type="transmembrane region" description="Helical" evidence="1">
    <location>
        <begin position="12"/>
        <end position="31"/>
    </location>
</feature>
<dbReference type="AlphaFoldDB" id="A0A6G4XUW5"/>
<gene>
    <name evidence="2" type="ORF">G6045_37810</name>
</gene>